<dbReference type="CDD" id="cd06558">
    <property type="entry name" value="crotonase-like"/>
    <property type="match status" value="1"/>
</dbReference>
<dbReference type="EMBL" id="HBIX01016865">
    <property type="protein sequence ID" value="CAE0719421.1"/>
    <property type="molecule type" value="Transcribed_RNA"/>
</dbReference>
<dbReference type="GO" id="GO:0016836">
    <property type="term" value="F:hydro-lyase activity"/>
    <property type="evidence" value="ECO:0007669"/>
    <property type="project" value="UniProtKB-ARBA"/>
</dbReference>
<evidence type="ECO:0000256" key="2">
    <source>
        <dbReference type="ARBA" id="ARBA00023239"/>
    </source>
</evidence>
<accession>A0A7S4EKG0</accession>
<dbReference type="GO" id="GO:0006635">
    <property type="term" value="P:fatty acid beta-oxidation"/>
    <property type="evidence" value="ECO:0007669"/>
    <property type="project" value="TreeGrafter"/>
</dbReference>
<dbReference type="SUPFAM" id="SSF52096">
    <property type="entry name" value="ClpP/crotonase"/>
    <property type="match status" value="1"/>
</dbReference>
<dbReference type="InterPro" id="IPR029045">
    <property type="entry name" value="ClpP/crotonase-like_dom_sf"/>
</dbReference>
<dbReference type="FunFam" id="3.90.226.10:FF:000009">
    <property type="entry name" value="Carnitinyl-CoA dehydratase"/>
    <property type="match status" value="1"/>
</dbReference>
<keyword evidence="2" id="KW-0456">Lyase</keyword>
<evidence type="ECO:0000256" key="3">
    <source>
        <dbReference type="RuleBase" id="RU003707"/>
    </source>
</evidence>
<comment type="similarity">
    <text evidence="1 3">Belongs to the enoyl-CoA hydratase/isomerase family.</text>
</comment>
<dbReference type="InterPro" id="IPR018376">
    <property type="entry name" value="Enoyl-CoA_hyd/isom_CS"/>
</dbReference>
<protein>
    <recommendedName>
        <fullName evidence="5">Enoyl-CoA hydratase</fullName>
    </recommendedName>
</protein>
<reference evidence="4" key="1">
    <citation type="submission" date="2021-01" db="EMBL/GenBank/DDBJ databases">
        <authorList>
            <person name="Corre E."/>
            <person name="Pelletier E."/>
            <person name="Niang G."/>
            <person name="Scheremetjew M."/>
            <person name="Finn R."/>
            <person name="Kale V."/>
            <person name="Holt S."/>
            <person name="Cochrane G."/>
            <person name="Meng A."/>
            <person name="Brown T."/>
            <person name="Cohen L."/>
        </authorList>
    </citation>
    <scope>NUCLEOTIDE SEQUENCE</scope>
    <source>
        <strain evidence="4">10249 10 AB</strain>
    </source>
</reference>
<organism evidence="4">
    <name type="scientific">Pseudo-nitzschia australis</name>
    <dbReference type="NCBI Taxonomy" id="44445"/>
    <lineage>
        <taxon>Eukaryota</taxon>
        <taxon>Sar</taxon>
        <taxon>Stramenopiles</taxon>
        <taxon>Ochrophyta</taxon>
        <taxon>Bacillariophyta</taxon>
        <taxon>Bacillariophyceae</taxon>
        <taxon>Bacillariophycidae</taxon>
        <taxon>Bacillariales</taxon>
        <taxon>Bacillariaceae</taxon>
        <taxon>Pseudo-nitzschia</taxon>
    </lineage>
</organism>
<dbReference type="Pfam" id="PF00378">
    <property type="entry name" value="ECH_1"/>
    <property type="match status" value="1"/>
</dbReference>
<name>A0A7S4EKG0_9STRA</name>
<dbReference type="Gene3D" id="1.10.12.10">
    <property type="entry name" value="Lyase 2-enoyl-coa Hydratase, Chain A, domain 2"/>
    <property type="match status" value="1"/>
</dbReference>
<evidence type="ECO:0000313" key="4">
    <source>
        <dbReference type="EMBL" id="CAE0719421.1"/>
    </source>
</evidence>
<evidence type="ECO:0000256" key="1">
    <source>
        <dbReference type="ARBA" id="ARBA00005254"/>
    </source>
</evidence>
<dbReference type="FunFam" id="1.10.12.10:FF:000001">
    <property type="entry name" value="Probable enoyl-CoA hydratase, mitochondrial"/>
    <property type="match status" value="1"/>
</dbReference>
<dbReference type="PROSITE" id="PS00166">
    <property type="entry name" value="ENOYL_COA_HYDRATASE"/>
    <property type="match status" value="1"/>
</dbReference>
<dbReference type="AlphaFoldDB" id="A0A7S4EKG0"/>
<evidence type="ECO:0008006" key="5">
    <source>
        <dbReference type="Google" id="ProtNLM"/>
    </source>
</evidence>
<sequence>MFLSRQGARFVSRRIPCCTVRNNALPSFTTGFCRNFSSSLKESYDNIIVEKPEEGNGKVAVIKLHRPKAMNALNDDLFKDLIHATSVLDKDQSIKCMILTGSTPRCFAAGADISEMKNMKFEEVYRTDMFSEWQEVSKLGGTPIIAAVSGYCLGGGNEVAMMCDIIVCARGAKFGQPEINLGIIPGAGGTQRLTRAIGKSRAMHMCLTGDLIGSEEAYASGLVAKVYDEDKLLEESIKMATNIASKGSASLRACKEAVNAADELSLQEGLRFERRLFHALFGTEDQKEGMAAFLEKRPADFK</sequence>
<proteinExistence type="inferred from homology"/>
<gene>
    <name evidence="4" type="ORF">PAUS00366_LOCUS12175</name>
</gene>
<dbReference type="InterPro" id="IPR014748">
    <property type="entry name" value="Enoyl-CoA_hydra_C"/>
</dbReference>
<dbReference type="PANTHER" id="PTHR11941">
    <property type="entry name" value="ENOYL-COA HYDRATASE-RELATED"/>
    <property type="match status" value="1"/>
</dbReference>
<dbReference type="InterPro" id="IPR001753">
    <property type="entry name" value="Enoyl-CoA_hydra/iso"/>
</dbReference>
<dbReference type="GO" id="GO:0005739">
    <property type="term" value="C:mitochondrion"/>
    <property type="evidence" value="ECO:0007669"/>
    <property type="project" value="TreeGrafter"/>
</dbReference>
<dbReference type="PANTHER" id="PTHR11941:SF54">
    <property type="entry name" value="ENOYL-COA HYDRATASE, MITOCHONDRIAL"/>
    <property type="match status" value="1"/>
</dbReference>
<dbReference type="Gene3D" id="3.90.226.10">
    <property type="entry name" value="2-enoyl-CoA Hydratase, Chain A, domain 1"/>
    <property type="match status" value="1"/>
</dbReference>